<proteinExistence type="predicted"/>
<evidence type="ECO:0000313" key="3">
    <source>
        <dbReference type="Proteomes" id="UP000297280"/>
    </source>
</evidence>
<name>A0A4Z1L3Q9_9HELO</name>
<comment type="caution">
    <text evidence="2">The sequence shown here is derived from an EMBL/GenBank/DDBJ whole genome shotgun (WGS) entry which is preliminary data.</text>
</comment>
<feature type="region of interest" description="Disordered" evidence="1">
    <location>
        <begin position="58"/>
        <end position="79"/>
    </location>
</feature>
<evidence type="ECO:0000313" key="2">
    <source>
        <dbReference type="EMBL" id="TGO91327.1"/>
    </source>
</evidence>
<reference evidence="2 3" key="1">
    <citation type="submission" date="2017-12" db="EMBL/GenBank/DDBJ databases">
        <title>Comparative genomics of Botrytis spp.</title>
        <authorList>
            <person name="Valero-Jimenez C.A."/>
            <person name="Tapia P."/>
            <person name="Veloso J."/>
            <person name="Silva-Moreno E."/>
            <person name="Staats M."/>
            <person name="Valdes J.H."/>
            <person name="Van Kan J.A.L."/>
        </authorList>
    </citation>
    <scope>NUCLEOTIDE SEQUENCE [LARGE SCALE GENOMIC DNA]</scope>
    <source>
        <strain evidence="2 3">MUCL3349</strain>
    </source>
</reference>
<organism evidence="2 3">
    <name type="scientific">Botrytis porri</name>
    <dbReference type="NCBI Taxonomy" id="87229"/>
    <lineage>
        <taxon>Eukaryota</taxon>
        <taxon>Fungi</taxon>
        <taxon>Dikarya</taxon>
        <taxon>Ascomycota</taxon>
        <taxon>Pezizomycotina</taxon>
        <taxon>Leotiomycetes</taxon>
        <taxon>Helotiales</taxon>
        <taxon>Sclerotiniaceae</taxon>
        <taxon>Botrytis</taxon>
    </lineage>
</organism>
<keyword evidence="3" id="KW-1185">Reference proteome</keyword>
<dbReference type="Proteomes" id="UP000297280">
    <property type="component" value="Unassembled WGS sequence"/>
</dbReference>
<sequence>MDRDLAVDTEKSEEMRLEMKVRSSLKGVAYNLTHKDFTWGLGRTWKAAIQINLTVDLTPESNNPAKVDPDVITGDNLGY</sequence>
<gene>
    <name evidence="2" type="ORF">BPOR_0031g00160</name>
</gene>
<evidence type="ECO:0000256" key="1">
    <source>
        <dbReference type="SAM" id="MobiDB-lite"/>
    </source>
</evidence>
<accession>A0A4Z1L3Q9</accession>
<dbReference type="EMBL" id="PQXO01000031">
    <property type="protein sequence ID" value="TGO91327.1"/>
    <property type="molecule type" value="Genomic_DNA"/>
</dbReference>
<dbReference type="AlphaFoldDB" id="A0A4Z1L3Q9"/>
<protein>
    <submittedName>
        <fullName evidence="2">Uncharacterized protein</fullName>
    </submittedName>
</protein>